<evidence type="ECO:0000256" key="1">
    <source>
        <dbReference type="ARBA" id="ARBA00003487"/>
    </source>
</evidence>
<reference evidence="8" key="1">
    <citation type="submission" date="2010-05" db="EMBL/GenBank/DDBJ databases">
        <title>The complete genome of Truepera radiovictris DSM 17093.</title>
        <authorList>
            <consortium name="US DOE Joint Genome Institute (JGI-PGF)"/>
            <person name="Lucas S."/>
            <person name="Copeland A."/>
            <person name="Lapidus A."/>
            <person name="Glavina del Rio T."/>
            <person name="Dalin E."/>
            <person name="Tice H."/>
            <person name="Bruce D."/>
            <person name="Goodwin L."/>
            <person name="Pitluck S."/>
            <person name="Kyrpides N."/>
            <person name="Mavromatis K."/>
            <person name="Ovchinnikova G."/>
            <person name="Munk A.C."/>
            <person name="Detter J.C."/>
            <person name="Han C."/>
            <person name="Tapia R."/>
            <person name="Land M."/>
            <person name="Hauser L."/>
            <person name="Markowitz V."/>
            <person name="Cheng J.-F."/>
            <person name="Hugenholtz P."/>
            <person name="Woyke T."/>
            <person name="Wu D."/>
            <person name="Tindall B."/>
            <person name="Pomrenke H.G."/>
            <person name="Brambilla E."/>
            <person name="Klenk H.-P."/>
            <person name="Eisen J.A."/>
        </authorList>
    </citation>
    <scope>NUCLEOTIDE SEQUENCE [LARGE SCALE GENOMIC DNA]</scope>
    <source>
        <strain evidence="8">DSM 17093 / CIP 108686 / LMG 22925 / RQ-24</strain>
    </source>
</reference>
<dbReference type="STRING" id="649638.Trad_2210"/>
<accession>D7CRZ3</accession>
<dbReference type="CDD" id="cd00886">
    <property type="entry name" value="MogA_MoaB"/>
    <property type="match status" value="1"/>
</dbReference>
<keyword evidence="5" id="KW-0501">Molybdenum cofactor biosynthesis</keyword>
<dbReference type="HOGENOM" id="CLU_077358_2_2_0"/>
<dbReference type="RefSeq" id="WP_013178685.1">
    <property type="nucleotide sequence ID" value="NC_014221.1"/>
</dbReference>
<name>D7CRZ3_TRURR</name>
<dbReference type="PANTHER" id="PTHR43232:SF2">
    <property type="entry name" value="MOLYBDENUM COFACTOR BIOSYNTHESIS PROTEIN B"/>
    <property type="match status" value="1"/>
</dbReference>
<comment type="similarity">
    <text evidence="3 5">Belongs to the MoaB/Mog family.</text>
</comment>
<protein>
    <recommendedName>
        <fullName evidence="4 5">Molybdenum cofactor biosynthesis protein B</fullName>
    </recommendedName>
</protein>
<comment type="function">
    <text evidence="1 5">May be involved in the biosynthesis of molybdopterin.</text>
</comment>
<dbReference type="AlphaFoldDB" id="D7CRZ3"/>
<dbReference type="InterPro" id="IPR036425">
    <property type="entry name" value="MoaB/Mog-like_dom_sf"/>
</dbReference>
<evidence type="ECO:0000256" key="4">
    <source>
        <dbReference type="ARBA" id="ARBA00015262"/>
    </source>
</evidence>
<proteinExistence type="inferred from homology"/>
<evidence type="ECO:0000256" key="3">
    <source>
        <dbReference type="ARBA" id="ARBA00006112"/>
    </source>
</evidence>
<evidence type="ECO:0000256" key="2">
    <source>
        <dbReference type="ARBA" id="ARBA00005046"/>
    </source>
</evidence>
<dbReference type="OrthoDB" id="9784492at2"/>
<dbReference type="KEGG" id="tra:Trad_2210"/>
<dbReference type="InterPro" id="IPR012245">
    <property type="entry name" value="MoaB"/>
</dbReference>
<sequence length="175" mass="18178">MNDATAADAHLAAAPKRVAAAVLTISDTRTPATDASGDYLEARLTAAGHRVVARRLVRDEAEAIRGAFAALFAAGAQVVLSTGGTGIAGRDVTVPVVEALLKKPLPGFGELFRMLSYREVGGAAMLSRAVGGLADGGLIFALPGSRNAVQTAWEGLLRDQLGHLVYEVFRQGQPE</sequence>
<dbReference type="Gene3D" id="3.40.980.10">
    <property type="entry name" value="MoaB/Mog-like domain"/>
    <property type="match status" value="1"/>
</dbReference>
<dbReference type="GO" id="GO:0005829">
    <property type="term" value="C:cytosol"/>
    <property type="evidence" value="ECO:0007669"/>
    <property type="project" value="TreeGrafter"/>
</dbReference>
<dbReference type="GO" id="GO:0006777">
    <property type="term" value="P:Mo-molybdopterin cofactor biosynthetic process"/>
    <property type="evidence" value="ECO:0007669"/>
    <property type="project" value="UniProtKB-UniRule"/>
</dbReference>
<feature type="domain" description="MoaB/Mog" evidence="6">
    <location>
        <begin position="21"/>
        <end position="164"/>
    </location>
</feature>
<dbReference type="NCBIfam" id="TIGR00177">
    <property type="entry name" value="molyb_syn"/>
    <property type="match status" value="1"/>
</dbReference>
<dbReference type="PIRSF" id="PIRSF006443">
    <property type="entry name" value="MoaB"/>
    <property type="match status" value="1"/>
</dbReference>
<comment type="pathway">
    <text evidence="2 5">Cofactor biosynthesis; molybdopterin biosynthesis.</text>
</comment>
<evidence type="ECO:0000313" key="8">
    <source>
        <dbReference type="Proteomes" id="UP000000379"/>
    </source>
</evidence>
<keyword evidence="8" id="KW-1185">Reference proteome</keyword>
<gene>
    <name evidence="7" type="ordered locus">Trad_2210</name>
</gene>
<dbReference type="UniPathway" id="UPA00344"/>
<dbReference type="PANTHER" id="PTHR43232">
    <property type="entry name" value="MOLYBDENUM COFACTOR BIOSYNTHESIS PROTEIN B"/>
    <property type="match status" value="1"/>
</dbReference>
<dbReference type="SMART" id="SM00852">
    <property type="entry name" value="MoCF_biosynth"/>
    <property type="match status" value="1"/>
</dbReference>
<dbReference type="eggNOG" id="COG0521">
    <property type="taxonomic scope" value="Bacteria"/>
</dbReference>
<evidence type="ECO:0000313" key="7">
    <source>
        <dbReference type="EMBL" id="ADI15321.1"/>
    </source>
</evidence>
<evidence type="ECO:0000259" key="6">
    <source>
        <dbReference type="SMART" id="SM00852"/>
    </source>
</evidence>
<dbReference type="InterPro" id="IPR001453">
    <property type="entry name" value="MoaB/Mog_dom"/>
</dbReference>
<evidence type="ECO:0000256" key="5">
    <source>
        <dbReference type="PIRNR" id="PIRNR006443"/>
    </source>
</evidence>
<organism evidence="7 8">
    <name type="scientific">Truepera radiovictrix (strain DSM 17093 / CIP 108686 / LMG 22925 / RQ-24)</name>
    <dbReference type="NCBI Taxonomy" id="649638"/>
    <lineage>
        <taxon>Bacteria</taxon>
        <taxon>Thermotogati</taxon>
        <taxon>Deinococcota</taxon>
        <taxon>Deinococci</taxon>
        <taxon>Trueperales</taxon>
        <taxon>Trueperaceae</taxon>
        <taxon>Truepera</taxon>
    </lineage>
</organism>
<dbReference type="SUPFAM" id="SSF53218">
    <property type="entry name" value="Molybdenum cofactor biosynthesis proteins"/>
    <property type="match status" value="1"/>
</dbReference>
<dbReference type="Pfam" id="PF00994">
    <property type="entry name" value="MoCF_biosynth"/>
    <property type="match status" value="1"/>
</dbReference>
<dbReference type="Proteomes" id="UP000000379">
    <property type="component" value="Chromosome"/>
</dbReference>
<dbReference type="FunFam" id="3.40.980.10:FF:000006">
    <property type="entry name" value="Molybdenum cofactor biosynthesis protein B"/>
    <property type="match status" value="1"/>
</dbReference>
<reference evidence="7 8" key="2">
    <citation type="journal article" date="2011" name="Stand. Genomic Sci.">
        <title>Complete genome sequence of Truepera radiovictrix type strain (RQ-24).</title>
        <authorList>
            <person name="Ivanova N."/>
            <person name="Rohde C."/>
            <person name="Munk C."/>
            <person name="Nolan M."/>
            <person name="Lucas S."/>
            <person name="Del Rio T.G."/>
            <person name="Tice H."/>
            <person name="Deshpande S."/>
            <person name="Cheng J.F."/>
            <person name="Tapia R."/>
            <person name="Han C."/>
            <person name="Goodwin L."/>
            <person name="Pitluck S."/>
            <person name="Liolios K."/>
            <person name="Mavromatis K."/>
            <person name="Mikhailova N."/>
            <person name="Pati A."/>
            <person name="Chen A."/>
            <person name="Palaniappan K."/>
            <person name="Land M."/>
            <person name="Hauser L."/>
            <person name="Chang Y.J."/>
            <person name="Jeffries C.D."/>
            <person name="Brambilla E."/>
            <person name="Rohde M."/>
            <person name="Goker M."/>
            <person name="Tindall B.J."/>
            <person name="Woyke T."/>
            <person name="Bristow J."/>
            <person name="Eisen J.A."/>
            <person name="Markowitz V."/>
            <person name="Hugenholtz P."/>
            <person name="Kyrpides N.C."/>
            <person name="Klenk H.P."/>
            <person name="Lapidus A."/>
        </authorList>
    </citation>
    <scope>NUCLEOTIDE SEQUENCE [LARGE SCALE GENOMIC DNA]</scope>
    <source>
        <strain evidence="8">DSM 17093 / CIP 108686 / LMG 22925 / RQ-24</strain>
    </source>
</reference>
<dbReference type="EMBL" id="CP002049">
    <property type="protein sequence ID" value="ADI15321.1"/>
    <property type="molecule type" value="Genomic_DNA"/>
</dbReference>